<dbReference type="Gene3D" id="3.30.300.30">
    <property type="match status" value="1"/>
</dbReference>
<dbReference type="OrthoDB" id="6509636at2759"/>
<sequence length="588" mass="64437">MSRNSDGTFSSQVPLLKDAECPSDDLTIPQFMLDSTHPLRPSRSANSPWLIEDETGRGIGFEEVRTRVWGLANAISGRWPDIVEDDVVCIFSPNNVDYPIAIWAAHQLSCAVSCANPGYTEDELVYQLEATKTKILFVHPGSLKTALAAAKRVGLSEYRIVLFLEAKPTTSVGDFVNIDSLVFDGLRSKPNFTEKRLAPGENKTKIAFYSFSSGTTGKPKAVAIPHHSILANVLQKAAYNRLMDPTLTSKTARYRRGDVAMAVLPMFHIYGLIVVTHFNIFAGLPLVVIPKFNFVEMLKSIVKYRITHLYLVPPQVVLFVKHPATKQYDLSHCHFCMVGAAPLSPELTSQFMKKLPNLSVGQGYGMTETATTVLMAPLEHMGTGGVPGSAGRILTNTIAKVVKSDGTLAGYDEPGELVVSGPQMALRYANNEQATKETFVNGWVHTGDEVVINKDGDVFIVDRLKEILKVRGFQVAPAELEGFLLDHPLVGDVGVVGFPDEYSGEVPLAFIALSESAKKSGKSEHVLRKELVKFVADSKIKYKWLEGGVVFVDSIPKNPSGKILRRMLREQAKNLSPAQRGVQAKANL</sequence>
<accession>A0A5N5QJC9</accession>
<dbReference type="InterPro" id="IPR045851">
    <property type="entry name" value="AMP-bd_C_sf"/>
</dbReference>
<gene>
    <name evidence="4" type="ORF">CTheo_4720</name>
</gene>
<dbReference type="PANTHER" id="PTHR24096:SF422">
    <property type="entry name" value="BCDNA.GH02901"/>
    <property type="match status" value="1"/>
</dbReference>
<organism evidence="4 5">
    <name type="scientific">Ceratobasidium theobromae</name>
    <dbReference type="NCBI Taxonomy" id="1582974"/>
    <lineage>
        <taxon>Eukaryota</taxon>
        <taxon>Fungi</taxon>
        <taxon>Dikarya</taxon>
        <taxon>Basidiomycota</taxon>
        <taxon>Agaricomycotina</taxon>
        <taxon>Agaricomycetes</taxon>
        <taxon>Cantharellales</taxon>
        <taxon>Ceratobasidiaceae</taxon>
        <taxon>Ceratobasidium</taxon>
    </lineage>
</organism>
<evidence type="ECO:0000256" key="1">
    <source>
        <dbReference type="SAM" id="Phobius"/>
    </source>
</evidence>
<dbReference type="AlphaFoldDB" id="A0A5N5QJC9"/>
<dbReference type="GO" id="GO:0016405">
    <property type="term" value="F:CoA-ligase activity"/>
    <property type="evidence" value="ECO:0007669"/>
    <property type="project" value="TreeGrafter"/>
</dbReference>
<keyword evidence="1" id="KW-0812">Transmembrane</keyword>
<name>A0A5N5QJC9_9AGAM</name>
<proteinExistence type="predicted"/>
<keyword evidence="5" id="KW-1185">Reference proteome</keyword>
<dbReference type="Pfam" id="PF00501">
    <property type="entry name" value="AMP-binding"/>
    <property type="match status" value="1"/>
</dbReference>
<evidence type="ECO:0000313" key="5">
    <source>
        <dbReference type="Proteomes" id="UP000383932"/>
    </source>
</evidence>
<reference evidence="4 5" key="1">
    <citation type="journal article" date="2019" name="Fungal Biol. Biotechnol.">
        <title>Draft genome sequence of fastidious pathogen Ceratobasidium theobromae, which causes vascular-streak dieback in Theobroma cacao.</title>
        <authorList>
            <person name="Ali S.S."/>
            <person name="Asman A."/>
            <person name="Shao J."/>
            <person name="Firmansyah A.P."/>
            <person name="Susilo A.W."/>
            <person name="Rosmana A."/>
            <person name="McMahon P."/>
            <person name="Junaid M."/>
            <person name="Guest D."/>
            <person name="Kheng T.Y."/>
            <person name="Meinhardt L.W."/>
            <person name="Bailey B.A."/>
        </authorList>
    </citation>
    <scope>NUCLEOTIDE SEQUENCE [LARGE SCALE GENOMIC DNA]</scope>
    <source>
        <strain evidence="4 5">CT2</strain>
    </source>
</reference>
<dbReference type="Proteomes" id="UP000383932">
    <property type="component" value="Unassembled WGS sequence"/>
</dbReference>
<dbReference type="PROSITE" id="PS00455">
    <property type="entry name" value="AMP_BINDING"/>
    <property type="match status" value="1"/>
</dbReference>
<dbReference type="InterPro" id="IPR025110">
    <property type="entry name" value="AMP-bd_C"/>
</dbReference>
<protein>
    <submittedName>
        <fullName evidence="4">Acyl-CoA synthetase</fullName>
    </submittedName>
</protein>
<dbReference type="InterPro" id="IPR042099">
    <property type="entry name" value="ANL_N_sf"/>
</dbReference>
<comment type="caution">
    <text evidence="4">The sequence shown here is derived from an EMBL/GenBank/DDBJ whole genome shotgun (WGS) entry which is preliminary data.</text>
</comment>
<dbReference type="InterPro" id="IPR000873">
    <property type="entry name" value="AMP-dep_synth/lig_dom"/>
</dbReference>
<dbReference type="PANTHER" id="PTHR24096">
    <property type="entry name" value="LONG-CHAIN-FATTY-ACID--COA LIGASE"/>
    <property type="match status" value="1"/>
</dbReference>
<dbReference type="Gene3D" id="3.40.50.12780">
    <property type="entry name" value="N-terminal domain of ligase-like"/>
    <property type="match status" value="1"/>
</dbReference>
<evidence type="ECO:0000259" key="2">
    <source>
        <dbReference type="Pfam" id="PF00501"/>
    </source>
</evidence>
<dbReference type="CDD" id="cd05911">
    <property type="entry name" value="Firefly_Luc_like"/>
    <property type="match status" value="1"/>
</dbReference>
<keyword evidence="1" id="KW-0472">Membrane</keyword>
<feature type="transmembrane region" description="Helical" evidence="1">
    <location>
        <begin position="267"/>
        <end position="289"/>
    </location>
</feature>
<evidence type="ECO:0000313" key="4">
    <source>
        <dbReference type="EMBL" id="KAB5591855.1"/>
    </source>
</evidence>
<keyword evidence="1" id="KW-1133">Transmembrane helix</keyword>
<evidence type="ECO:0000259" key="3">
    <source>
        <dbReference type="Pfam" id="PF13193"/>
    </source>
</evidence>
<dbReference type="InterPro" id="IPR020845">
    <property type="entry name" value="AMP-binding_CS"/>
</dbReference>
<dbReference type="SUPFAM" id="SSF56801">
    <property type="entry name" value="Acetyl-CoA synthetase-like"/>
    <property type="match status" value="1"/>
</dbReference>
<feature type="domain" description="AMP-binding enzyme C-terminal" evidence="3">
    <location>
        <begin position="479"/>
        <end position="562"/>
    </location>
</feature>
<dbReference type="Pfam" id="PF13193">
    <property type="entry name" value="AMP-binding_C"/>
    <property type="match status" value="1"/>
</dbReference>
<dbReference type="EMBL" id="SSOP01000086">
    <property type="protein sequence ID" value="KAB5591855.1"/>
    <property type="molecule type" value="Genomic_DNA"/>
</dbReference>
<feature type="domain" description="AMP-dependent synthetase/ligase" evidence="2">
    <location>
        <begin position="50"/>
        <end position="428"/>
    </location>
</feature>